<dbReference type="InterPro" id="IPR019587">
    <property type="entry name" value="Polyketide_cyclase/dehydratase"/>
</dbReference>
<dbReference type="Proteomes" id="UP001499993">
    <property type="component" value="Unassembled WGS sequence"/>
</dbReference>
<keyword evidence="1" id="KW-1133">Transmembrane helix</keyword>
<keyword evidence="1" id="KW-0472">Membrane</keyword>
<dbReference type="Gene3D" id="3.30.530.20">
    <property type="match status" value="1"/>
</dbReference>
<sequence>MQLYVETAIAAPMERVWRRTRDPAQHRRWDLRFSSISALDGDAGHAQRFAYATRLLPGVVITGTGHTTAERARADGIRTSALRFASDHPLSPIARGGGHWRYTPRPGGVDFATGYRYRPRWGRAGRAADAVIVGPLMGWATAWSFDRLRLWCEEGTAPERLRGRALVNAGLRALVPAAAATAVLGWAVAALAAAAVLLPVPRGVPAARRCRRRPAAPAPVRAGREAVR</sequence>
<feature type="transmembrane region" description="Helical" evidence="1">
    <location>
        <begin position="173"/>
        <end position="198"/>
    </location>
</feature>
<keyword evidence="1" id="KW-0812">Transmembrane</keyword>
<accession>A0ABP9GBV9</accession>
<dbReference type="Pfam" id="PF10604">
    <property type="entry name" value="Polyketide_cyc2"/>
    <property type="match status" value="1"/>
</dbReference>
<name>A0ABP9GBV9_9ACTN</name>
<reference evidence="3" key="1">
    <citation type="journal article" date="2019" name="Int. J. Syst. Evol. Microbiol.">
        <title>The Global Catalogue of Microorganisms (GCM) 10K type strain sequencing project: providing services to taxonomists for standard genome sequencing and annotation.</title>
        <authorList>
            <consortium name="The Broad Institute Genomics Platform"/>
            <consortium name="The Broad Institute Genome Sequencing Center for Infectious Disease"/>
            <person name="Wu L."/>
            <person name="Ma J."/>
        </authorList>
    </citation>
    <scope>NUCLEOTIDE SEQUENCE [LARGE SCALE GENOMIC DNA]</scope>
    <source>
        <strain evidence="3">JCM 18123</strain>
    </source>
</reference>
<protein>
    <recommendedName>
        <fullName evidence="4">Polyketide cyclase / dehydrase and lipid transport</fullName>
    </recommendedName>
</protein>
<dbReference type="EMBL" id="BAABIK010000007">
    <property type="protein sequence ID" value="GAA4936657.1"/>
    <property type="molecule type" value="Genomic_DNA"/>
</dbReference>
<dbReference type="RefSeq" id="WP_345556137.1">
    <property type="nucleotide sequence ID" value="NZ_BAABIK010000007.1"/>
</dbReference>
<gene>
    <name evidence="2" type="ORF">GCM10023224_16900</name>
</gene>
<evidence type="ECO:0000313" key="2">
    <source>
        <dbReference type="EMBL" id="GAA4936657.1"/>
    </source>
</evidence>
<dbReference type="SUPFAM" id="SSF55961">
    <property type="entry name" value="Bet v1-like"/>
    <property type="match status" value="1"/>
</dbReference>
<proteinExistence type="predicted"/>
<comment type="caution">
    <text evidence="2">The sequence shown here is derived from an EMBL/GenBank/DDBJ whole genome shotgun (WGS) entry which is preliminary data.</text>
</comment>
<evidence type="ECO:0000256" key="1">
    <source>
        <dbReference type="SAM" id="Phobius"/>
    </source>
</evidence>
<evidence type="ECO:0000313" key="3">
    <source>
        <dbReference type="Proteomes" id="UP001499993"/>
    </source>
</evidence>
<keyword evidence="3" id="KW-1185">Reference proteome</keyword>
<evidence type="ECO:0008006" key="4">
    <source>
        <dbReference type="Google" id="ProtNLM"/>
    </source>
</evidence>
<organism evidence="2 3">
    <name type="scientific">Streptomonospora halophila</name>
    <dbReference type="NCBI Taxonomy" id="427369"/>
    <lineage>
        <taxon>Bacteria</taxon>
        <taxon>Bacillati</taxon>
        <taxon>Actinomycetota</taxon>
        <taxon>Actinomycetes</taxon>
        <taxon>Streptosporangiales</taxon>
        <taxon>Nocardiopsidaceae</taxon>
        <taxon>Streptomonospora</taxon>
    </lineage>
</organism>
<dbReference type="InterPro" id="IPR023393">
    <property type="entry name" value="START-like_dom_sf"/>
</dbReference>